<name>A0ABX8TEE2_9CAUL</name>
<feature type="domain" description="CBM6/CBM35/CBM36-like 1" evidence="2">
    <location>
        <begin position="49"/>
        <end position="204"/>
    </location>
</feature>
<evidence type="ECO:0000256" key="1">
    <source>
        <dbReference type="SAM" id="SignalP"/>
    </source>
</evidence>
<dbReference type="GeneID" id="94376255"/>
<accession>A0ABX8TEE2</accession>
<gene>
    <name evidence="4" type="ORF">KWG56_13295</name>
</gene>
<reference evidence="4 5" key="1">
    <citation type="submission" date="2021-07" db="EMBL/GenBank/DDBJ databases">
        <title>Isolation and characterization of bacteria from a gold mining with a capacity of golden bioaccumulation.</title>
        <authorList>
            <person name="Yang X.J."/>
        </authorList>
    </citation>
    <scope>NUCLEOTIDE SEQUENCE [LARGE SCALE GENOMIC DNA]</scope>
    <source>
        <strain evidence="4 5">Au29</strain>
    </source>
</reference>
<protein>
    <submittedName>
        <fullName evidence="4">Right-handed parallel beta-helix repeat-containing protein</fullName>
    </submittedName>
</protein>
<evidence type="ECO:0000313" key="5">
    <source>
        <dbReference type="Proteomes" id="UP000824334"/>
    </source>
</evidence>
<dbReference type="Pfam" id="PF22816">
    <property type="entry name" value="CatAgl_D2"/>
    <property type="match status" value="1"/>
</dbReference>
<dbReference type="SMART" id="SM00710">
    <property type="entry name" value="PbH1"/>
    <property type="match status" value="8"/>
</dbReference>
<evidence type="ECO:0000259" key="3">
    <source>
        <dbReference type="Pfam" id="PF22816"/>
    </source>
</evidence>
<dbReference type="EMBL" id="CP080034">
    <property type="protein sequence ID" value="QYC09560.1"/>
    <property type="molecule type" value="Genomic_DNA"/>
</dbReference>
<evidence type="ECO:0000259" key="2">
    <source>
        <dbReference type="Pfam" id="PF22815"/>
    </source>
</evidence>
<feature type="chain" id="PRO_5046287239" evidence="1">
    <location>
        <begin position="24"/>
        <end position="589"/>
    </location>
</feature>
<keyword evidence="1" id="KW-0732">Signal</keyword>
<proteinExistence type="predicted"/>
<dbReference type="RefSeq" id="WP_219355125.1">
    <property type="nucleotide sequence ID" value="NZ_CP080034.1"/>
</dbReference>
<dbReference type="Proteomes" id="UP000824334">
    <property type="component" value="Chromosome"/>
</dbReference>
<feature type="domain" description="Alpha-1,3-glucanase catalytic" evidence="3">
    <location>
        <begin position="229"/>
        <end position="447"/>
    </location>
</feature>
<keyword evidence="5" id="KW-1185">Reference proteome</keyword>
<evidence type="ECO:0000313" key="4">
    <source>
        <dbReference type="EMBL" id="QYC09560.1"/>
    </source>
</evidence>
<dbReference type="InterPro" id="IPR033801">
    <property type="entry name" value="CBM6-CBM35-CBM36-like_1"/>
</dbReference>
<sequence>MRHRIAFSGKVAMLAILAFSAFLAGQATPITVAAEAPETVAGRGAEVSFLEVEAENGVTNGLVIGPDLAFGSVAAEASGRRAVQLAPGQYVEVVLAAPADGLTIRYALPDAPGGGGVDADLTVSVDGVLVDRAPISSRYNWYYGRYPFTRNPADAHEGRGHHVFSHVRLHLAQIIPIGGRLRLTLPEDAGVEWAVIDLIDYERVPEPVPAPANALSVLDFGADLTGAASSADAFDAAIAAARAAGRPVFAPEGEYRIERHILMDRVALYGAGQWRTVLTGDGVGLYGEREGGGPGRAVTIRDLAIFGRVAHRDDHAQVNALGGGYGDGSLIENLWLQHVKVGAWLDGPFDGLTMRNLRILDVAADGINLRNGVSNALVEHVFVRGAGDDGLALWSNPGADHDIVYRRNTIIAPTLANGIAVYGGRDITVEGNLLVDTLSGGGIHLGARFEATPFEGVIRVSDNTILRSGVLDPNWRYGIGALWLFALDKPIAADIRFTNNRIVDSAYPALHVVGQHPITGLRFDGIEIDGAGDVAFQVQAPGEARFDNVTARGVTDPGVHICGADFVIRLGAGDHGWVQPRKCKNLHKQ</sequence>
<feature type="signal peptide" evidence="1">
    <location>
        <begin position="1"/>
        <end position="23"/>
    </location>
</feature>
<dbReference type="InterPro" id="IPR055149">
    <property type="entry name" value="Agl_cat_D2"/>
</dbReference>
<organism evidence="4 5">
    <name type="scientific">Brevundimonas nasdae</name>
    <dbReference type="NCBI Taxonomy" id="172043"/>
    <lineage>
        <taxon>Bacteria</taxon>
        <taxon>Pseudomonadati</taxon>
        <taxon>Pseudomonadota</taxon>
        <taxon>Alphaproteobacteria</taxon>
        <taxon>Caulobacterales</taxon>
        <taxon>Caulobacteraceae</taxon>
        <taxon>Brevundimonas</taxon>
    </lineage>
</organism>
<dbReference type="Pfam" id="PF22815">
    <property type="entry name" value="CatAgl_D1"/>
    <property type="match status" value="1"/>
</dbReference>
<dbReference type="InterPro" id="IPR006626">
    <property type="entry name" value="PbH1"/>
</dbReference>